<reference evidence="3 4" key="1">
    <citation type="submission" date="2018-08" db="EMBL/GenBank/DDBJ databases">
        <title>Bacillus chawlae sp. nov., Bacillus glennii sp. nov., and Bacillus saganii sp. nov. Isolated from the Vehicle Assembly Building at Kennedy Space Center where the Viking Spacecraft were Assembled.</title>
        <authorList>
            <person name="Seuylemezian A."/>
            <person name="Vaishampayan P."/>
        </authorList>
    </citation>
    <scope>NUCLEOTIDE SEQUENCE [LARGE SCALE GENOMIC DNA]</scope>
    <source>
        <strain evidence="3 4">V44-8</strain>
    </source>
</reference>
<dbReference type="SUPFAM" id="SSF109604">
    <property type="entry name" value="HD-domain/PDEase-like"/>
    <property type="match status" value="1"/>
</dbReference>
<dbReference type="CDD" id="cd00077">
    <property type="entry name" value="HDc"/>
    <property type="match status" value="1"/>
</dbReference>
<dbReference type="Pfam" id="PF13487">
    <property type="entry name" value="HD_5"/>
    <property type="match status" value="1"/>
</dbReference>
<name>A0A372L8T1_9BACI</name>
<dbReference type="NCBIfam" id="TIGR00277">
    <property type="entry name" value="HDIG"/>
    <property type="match status" value="1"/>
</dbReference>
<feature type="domain" description="HD" evidence="1">
    <location>
        <begin position="135"/>
        <end position="256"/>
    </location>
</feature>
<feature type="domain" description="HD-GYP" evidence="2">
    <location>
        <begin position="113"/>
        <end position="306"/>
    </location>
</feature>
<dbReference type="InterPro" id="IPR037522">
    <property type="entry name" value="HD_GYP_dom"/>
</dbReference>
<protein>
    <submittedName>
        <fullName evidence="3">HD-GYP domain-containing protein</fullName>
    </submittedName>
</protein>
<dbReference type="PROSITE" id="PS51832">
    <property type="entry name" value="HD_GYP"/>
    <property type="match status" value="1"/>
</dbReference>
<gene>
    <name evidence="3" type="ORF">D0466_16910</name>
</gene>
<dbReference type="OrthoDB" id="9759601at2"/>
<evidence type="ECO:0000259" key="1">
    <source>
        <dbReference type="PROSITE" id="PS51831"/>
    </source>
</evidence>
<evidence type="ECO:0000259" key="2">
    <source>
        <dbReference type="PROSITE" id="PS51832"/>
    </source>
</evidence>
<dbReference type="PANTHER" id="PTHR43155">
    <property type="entry name" value="CYCLIC DI-GMP PHOSPHODIESTERASE PA4108-RELATED"/>
    <property type="match status" value="1"/>
</dbReference>
<dbReference type="InterPro" id="IPR011051">
    <property type="entry name" value="RmlC_Cupin_sf"/>
</dbReference>
<organism evidence="3 4">
    <name type="scientific">Peribacillus glennii</name>
    <dbReference type="NCBI Taxonomy" id="2303991"/>
    <lineage>
        <taxon>Bacteria</taxon>
        <taxon>Bacillati</taxon>
        <taxon>Bacillota</taxon>
        <taxon>Bacilli</taxon>
        <taxon>Bacillales</taxon>
        <taxon>Bacillaceae</taxon>
        <taxon>Peribacillus</taxon>
    </lineage>
</organism>
<evidence type="ECO:0000313" key="4">
    <source>
        <dbReference type="Proteomes" id="UP000262939"/>
    </source>
</evidence>
<keyword evidence="4" id="KW-1185">Reference proteome</keyword>
<sequence>MEGLYLGIGDQYIEKTKHDSSEFRLLARGNGTEIIMQTINREKIFYLYPGDVPDALEFFFIIEGSCCGEARDKEHILVSGDYFYIKNLKDATYFKALTDIRLLWISTEPVFHYLSESITELVKIVKQVEDRDKYTFQHSLRVQEYSLKIAKHLKLPKDVLENLYFASIFHDVGKIKIPEEILNKPGRLEKEEFDVLKKHSEDGAELVQKTYYAHIGDIILQHHERLDGSGYPFGLKGDEILLEAQIIGVADTYDAITSDRVYRKGASPSVGINELKQHVGRHFSKLIVDAFESILLEESAVERDLK</sequence>
<proteinExistence type="predicted"/>
<dbReference type="InterPro" id="IPR006674">
    <property type="entry name" value="HD_domain"/>
</dbReference>
<dbReference type="InterPro" id="IPR006675">
    <property type="entry name" value="HDIG_dom"/>
</dbReference>
<evidence type="ECO:0000313" key="3">
    <source>
        <dbReference type="EMBL" id="RFU61815.1"/>
    </source>
</evidence>
<comment type="caution">
    <text evidence="3">The sequence shown here is derived from an EMBL/GenBank/DDBJ whole genome shotgun (WGS) entry which is preliminary data.</text>
</comment>
<accession>A0A372L8T1</accession>
<dbReference type="AlphaFoldDB" id="A0A372L8T1"/>
<dbReference type="RefSeq" id="WP_117323722.1">
    <property type="nucleotide sequence ID" value="NZ_QVTD01000012.1"/>
</dbReference>
<dbReference type="Gene3D" id="1.10.3210.10">
    <property type="entry name" value="Hypothetical protein af1432"/>
    <property type="match status" value="1"/>
</dbReference>
<dbReference type="SUPFAM" id="SSF51182">
    <property type="entry name" value="RmlC-like cupins"/>
    <property type="match status" value="1"/>
</dbReference>
<dbReference type="SMART" id="SM00471">
    <property type="entry name" value="HDc"/>
    <property type="match status" value="1"/>
</dbReference>
<dbReference type="PROSITE" id="PS51831">
    <property type="entry name" value="HD"/>
    <property type="match status" value="1"/>
</dbReference>
<dbReference type="InterPro" id="IPR003607">
    <property type="entry name" value="HD/PDEase_dom"/>
</dbReference>
<dbReference type="Proteomes" id="UP000262939">
    <property type="component" value="Unassembled WGS sequence"/>
</dbReference>
<dbReference type="EMBL" id="QVTD01000012">
    <property type="protein sequence ID" value="RFU61815.1"/>
    <property type="molecule type" value="Genomic_DNA"/>
</dbReference>